<feature type="modified residue" description="4-aspartylphosphate" evidence="1">
    <location>
        <position position="57"/>
    </location>
</feature>
<dbReference type="PANTHER" id="PTHR37299">
    <property type="entry name" value="TRANSCRIPTIONAL REGULATOR-RELATED"/>
    <property type="match status" value="1"/>
</dbReference>
<dbReference type="SUPFAM" id="SSF52172">
    <property type="entry name" value="CheY-like"/>
    <property type="match status" value="1"/>
</dbReference>
<evidence type="ECO:0000259" key="3">
    <source>
        <dbReference type="PROSITE" id="PS50930"/>
    </source>
</evidence>
<accession>K0J4W2</accession>
<dbReference type="SMART" id="SM00448">
    <property type="entry name" value="REC"/>
    <property type="match status" value="1"/>
</dbReference>
<dbReference type="RefSeq" id="WP_015010992.1">
    <property type="nucleotide sequence ID" value="NC_018704.1"/>
</dbReference>
<dbReference type="Pfam" id="PF00072">
    <property type="entry name" value="Response_reg"/>
    <property type="match status" value="1"/>
</dbReference>
<dbReference type="AlphaFoldDB" id="K0J4W2"/>
<proteinExistence type="predicted"/>
<dbReference type="OrthoDB" id="3190595at2"/>
<dbReference type="Gene3D" id="3.40.50.2300">
    <property type="match status" value="1"/>
</dbReference>
<dbReference type="EMBL" id="AP012050">
    <property type="protein sequence ID" value="BAM48412.1"/>
    <property type="molecule type" value="Genomic_DNA"/>
</dbReference>
<dbReference type="InterPro" id="IPR007492">
    <property type="entry name" value="LytTR_DNA-bd_dom"/>
</dbReference>
<feature type="domain" description="Response regulatory" evidence="2">
    <location>
        <begin position="3"/>
        <end position="120"/>
    </location>
</feature>
<dbReference type="PANTHER" id="PTHR37299:SF1">
    <property type="entry name" value="STAGE 0 SPORULATION PROTEIN A HOMOLOG"/>
    <property type="match status" value="1"/>
</dbReference>
<reference evidence="4 5" key="1">
    <citation type="submission" date="2011-01" db="EMBL/GenBank/DDBJ databases">
        <title>Whole genome sequence of Amphibacillus xylinus NBRC 15112.</title>
        <authorList>
            <person name="Nakazawa H."/>
            <person name="Katano Y."/>
            <person name="Nakamura S."/>
            <person name="Sasagawa M."/>
            <person name="Fukada J."/>
            <person name="Arai T."/>
            <person name="Sasakura N."/>
            <person name="Mochizuki D."/>
            <person name="Hosoyama A."/>
            <person name="Harada K."/>
            <person name="Horikawa H."/>
            <person name="Kato Y."/>
            <person name="Harada T."/>
            <person name="Sasaki K."/>
            <person name="Sekiguchi M."/>
            <person name="Hodoyama M."/>
            <person name="Nishiko R."/>
            <person name="Narita H."/>
            <person name="Hanamaki A."/>
            <person name="Hata C."/>
            <person name="Konno Y."/>
            <person name="Niimura Y."/>
            <person name="Yamazaki S."/>
            <person name="Fujita N."/>
        </authorList>
    </citation>
    <scope>NUCLEOTIDE SEQUENCE [LARGE SCALE GENOMIC DNA]</scope>
    <source>
        <strain evidence="5">ATCC 51415 / DSM 6626 / JCM 7361 / LMG 17667 / NBRC 15112 / Ep01</strain>
    </source>
</reference>
<dbReference type="eggNOG" id="COG3279">
    <property type="taxonomic scope" value="Bacteria"/>
</dbReference>
<dbReference type="SMART" id="SM00850">
    <property type="entry name" value="LytTR"/>
    <property type="match status" value="1"/>
</dbReference>
<evidence type="ECO:0000259" key="2">
    <source>
        <dbReference type="PROSITE" id="PS50110"/>
    </source>
</evidence>
<dbReference type="STRING" id="698758.AXY_22800"/>
<evidence type="ECO:0000256" key="1">
    <source>
        <dbReference type="PROSITE-ProRule" id="PRU00169"/>
    </source>
</evidence>
<protein>
    <submittedName>
        <fullName evidence="4">Putative two-component system response regulator</fullName>
    </submittedName>
</protein>
<dbReference type="GO" id="GO:0003677">
    <property type="term" value="F:DNA binding"/>
    <property type="evidence" value="ECO:0007669"/>
    <property type="project" value="InterPro"/>
</dbReference>
<feature type="domain" description="HTH LytTR-type" evidence="3">
    <location>
        <begin position="131"/>
        <end position="230"/>
    </location>
</feature>
<dbReference type="InterPro" id="IPR046947">
    <property type="entry name" value="LytR-like"/>
</dbReference>
<dbReference type="GO" id="GO:0000156">
    <property type="term" value="F:phosphorelay response regulator activity"/>
    <property type="evidence" value="ECO:0007669"/>
    <property type="project" value="InterPro"/>
</dbReference>
<dbReference type="InterPro" id="IPR011006">
    <property type="entry name" value="CheY-like_superfamily"/>
</dbReference>
<evidence type="ECO:0000313" key="4">
    <source>
        <dbReference type="EMBL" id="BAM48412.1"/>
    </source>
</evidence>
<dbReference type="PROSITE" id="PS50930">
    <property type="entry name" value="HTH_LYTTR"/>
    <property type="match status" value="1"/>
</dbReference>
<dbReference type="PROSITE" id="PS50110">
    <property type="entry name" value="RESPONSE_REGULATORY"/>
    <property type="match status" value="1"/>
</dbReference>
<dbReference type="Pfam" id="PF04397">
    <property type="entry name" value="LytTR"/>
    <property type="match status" value="1"/>
</dbReference>
<name>K0J4W2_AMPXN</name>
<keyword evidence="1" id="KW-0597">Phosphoprotein</keyword>
<dbReference type="InterPro" id="IPR001789">
    <property type="entry name" value="Sig_transdc_resp-reg_receiver"/>
</dbReference>
<evidence type="ECO:0000313" key="5">
    <source>
        <dbReference type="Proteomes" id="UP000006294"/>
    </source>
</evidence>
<dbReference type="KEGG" id="axl:AXY_22800"/>
<dbReference type="Gene3D" id="2.40.50.1020">
    <property type="entry name" value="LytTr DNA-binding domain"/>
    <property type="match status" value="1"/>
</dbReference>
<organism evidence="4 5">
    <name type="scientific">Amphibacillus xylanus (strain ATCC 51415 / DSM 6626 / JCM 7361 / LMG 17667 / NBRC 15112 / Ep01)</name>
    <dbReference type="NCBI Taxonomy" id="698758"/>
    <lineage>
        <taxon>Bacteria</taxon>
        <taxon>Bacillati</taxon>
        <taxon>Bacillota</taxon>
        <taxon>Bacilli</taxon>
        <taxon>Bacillales</taxon>
        <taxon>Bacillaceae</taxon>
        <taxon>Amphibacillus</taxon>
    </lineage>
</organism>
<sequence>MISIAIVEDDNREANILKAYIKKYGSETAQSFQITLYDDGFKLLDNYKPIHDIIFMDIEMPHLDGMEAAKKLRKLDDVVTLIFVTNMANYAIKGYEVDALDFIVKPVRYSTFRMKFKKAIERISTNEDIEIVVSRRSGIVRLTSRQIIYIEVVGHKLTYHLTDGVIEGHGSLTDLEKQLHNNDFLRSHASYLINPQYISHVQGYTVTMTNGDELRISRPRKKKFLQQLAEILGEGRDMQL</sequence>
<keyword evidence="5" id="KW-1185">Reference proteome</keyword>
<dbReference type="HOGENOM" id="CLU_000445_14_2_9"/>
<dbReference type="Proteomes" id="UP000006294">
    <property type="component" value="Chromosome"/>
</dbReference>
<gene>
    <name evidence="4" type="ordered locus">AXY_22800</name>
</gene>